<dbReference type="PANTHER" id="PTHR47163:SF2">
    <property type="entry name" value="SI:DKEY-17M8.2"/>
    <property type="match status" value="1"/>
</dbReference>
<accession>A0A6G0K5C0</accession>
<organism evidence="2 3">
    <name type="scientific">Phytophthora fragariae</name>
    <dbReference type="NCBI Taxonomy" id="53985"/>
    <lineage>
        <taxon>Eukaryota</taxon>
        <taxon>Sar</taxon>
        <taxon>Stramenopiles</taxon>
        <taxon>Oomycota</taxon>
        <taxon>Peronosporomycetes</taxon>
        <taxon>Peronosporales</taxon>
        <taxon>Peronosporaceae</taxon>
        <taxon>Phytophthora</taxon>
    </lineage>
</organism>
<comment type="caution">
    <text evidence="2">The sequence shown here is derived from an EMBL/GenBank/DDBJ whole genome shotgun (WGS) entry which is preliminary data.</text>
</comment>
<dbReference type="EMBL" id="QXFX01002389">
    <property type="protein sequence ID" value="KAE9077530.1"/>
    <property type="molecule type" value="Genomic_DNA"/>
</dbReference>
<feature type="domain" description="ISXO2-like transposase" evidence="1">
    <location>
        <begin position="102"/>
        <end position="239"/>
    </location>
</feature>
<proteinExistence type="predicted"/>
<dbReference type="Pfam" id="PF12762">
    <property type="entry name" value="DDE_Tnp_IS1595"/>
    <property type="match status" value="1"/>
</dbReference>
<dbReference type="PANTHER" id="PTHR47163">
    <property type="entry name" value="DDE_TNP_IS1595 DOMAIN-CONTAINING PROTEIN"/>
    <property type="match status" value="1"/>
</dbReference>
<evidence type="ECO:0000313" key="2">
    <source>
        <dbReference type="EMBL" id="KAE9077530.1"/>
    </source>
</evidence>
<evidence type="ECO:0000259" key="1">
    <source>
        <dbReference type="SMART" id="SM01126"/>
    </source>
</evidence>
<dbReference type="Proteomes" id="UP000488956">
    <property type="component" value="Unassembled WGS sequence"/>
</dbReference>
<evidence type="ECO:0000313" key="3">
    <source>
        <dbReference type="Proteomes" id="UP000488956"/>
    </source>
</evidence>
<reference evidence="2 3" key="1">
    <citation type="submission" date="2018-09" db="EMBL/GenBank/DDBJ databases">
        <title>Genomic investigation of the strawberry pathogen Phytophthora fragariae indicates pathogenicity is determined by transcriptional variation in three key races.</title>
        <authorList>
            <person name="Adams T.M."/>
            <person name="Armitage A.D."/>
            <person name="Sobczyk M.K."/>
            <person name="Bates H.J."/>
            <person name="Dunwell J.M."/>
            <person name="Nellist C.F."/>
            <person name="Harrison R.J."/>
        </authorList>
    </citation>
    <scope>NUCLEOTIDE SEQUENCE [LARGE SCALE GENOMIC DNA]</scope>
    <source>
        <strain evidence="2 3">ONT-3</strain>
    </source>
</reference>
<name>A0A6G0K5C0_9STRA</name>
<gene>
    <name evidence="2" type="ORF">PF010_g23476</name>
</gene>
<dbReference type="SMART" id="SM01126">
    <property type="entry name" value="DDE_Tnp_IS1595"/>
    <property type="match status" value="1"/>
</dbReference>
<sequence length="239" mass="27335">MAPVEYDVVVDADTYSFAAAMLACSSEEGAIAWVMKVGLLAPTAAWDNAPLSKLIKILFFWAHGAHVTEATQHVQLSRKTAGQWYQYARDICSAEMLRCDMKTKSLKKKQKYNRGTKHPDYWVFGGVGRTTNKWFAKVVYDDRTKPNLSRSIKVHIKPGVVARKGTLHTLENYRALAGMRYSHQWVNHSKNFVDPTTGVHINKIEGVWEVKIKVRMKSERGVRKNFVPGYLDECLWRSW</sequence>
<protein>
    <recommendedName>
        <fullName evidence="1">ISXO2-like transposase domain-containing protein</fullName>
    </recommendedName>
</protein>
<dbReference type="AlphaFoldDB" id="A0A6G0K5C0"/>
<dbReference type="InterPro" id="IPR053164">
    <property type="entry name" value="IS1016-like_transposase"/>
</dbReference>
<dbReference type="InterPro" id="IPR024445">
    <property type="entry name" value="Tnp_ISXO2-like"/>
</dbReference>